<dbReference type="STRING" id="471853.Bcav_2323"/>
<dbReference type="Proteomes" id="UP000007962">
    <property type="component" value="Chromosome"/>
</dbReference>
<dbReference type="RefSeq" id="WP_015882814.1">
    <property type="nucleotide sequence ID" value="NC_012669.1"/>
</dbReference>
<organism evidence="3 4">
    <name type="scientific">Beutenbergia cavernae (strain ATCC BAA-8 / DSM 12333 / CCUG 43141 / JCM 11478 / NBRC 16432 / NCIMB 13614 / HKI 0122)</name>
    <dbReference type="NCBI Taxonomy" id="471853"/>
    <lineage>
        <taxon>Bacteria</taxon>
        <taxon>Bacillati</taxon>
        <taxon>Actinomycetota</taxon>
        <taxon>Actinomycetes</taxon>
        <taxon>Micrococcales</taxon>
        <taxon>Beutenbergiaceae</taxon>
        <taxon>Beutenbergia</taxon>
    </lineage>
</organism>
<feature type="transmembrane region" description="Helical" evidence="2">
    <location>
        <begin position="48"/>
        <end position="67"/>
    </location>
</feature>
<keyword evidence="2" id="KW-0472">Membrane</keyword>
<keyword evidence="2" id="KW-0812">Transmembrane</keyword>
<evidence type="ECO:0000313" key="3">
    <source>
        <dbReference type="EMBL" id="ACQ80574.1"/>
    </source>
</evidence>
<dbReference type="AlphaFoldDB" id="C5BVX3"/>
<gene>
    <name evidence="3" type="ordered locus">Bcav_2323</name>
</gene>
<dbReference type="eggNOG" id="ENOG5033AAH">
    <property type="taxonomic scope" value="Bacteria"/>
</dbReference>
<dbReference type="HOGENOM" id="CLU_129329_1_1_11"/>
<protein>
    <recommendedName>
        <fullName evidence="5">DUF3099 domain-containing protein</fullName>
    </recommendedName>
</protein>
<evidence type="ECO:0008006" key="5">
    <source>
        <dbReference type="Google" id="ProtNLM"/>
    </source>
</evidence>
<name>C5BVX3_BEUC1</name>
<evidence type="ECO:0000313" key="4">
    <source>
        <dbReference type="Proteomes" id="UP000007962"/>
    </source>
</evidence>
<evidence type="ECO:0000256" key="2">
    <source>
        <dbReference type="SAM" id="Phobius"/>
    </source>
</evidence>
<dbReference type="Pfam" id="PF11298">
    <property type="entry name" value="DUF3099"/>
    <property type="match status" value="1"/>
</dbReference>
<dbReference type="KEGG" id="bcv:Bcav_2323"/>
<reference evidence="3 4" key="1">
    <citation type="journal article" date="2009" name="Stand. Genomic Sci.">
        <title>Complete genome sequence of Beutenbergia cavernae type strain (HKI 0122).</title>
        <authorList>
            <person name="Land M."/>
            <person name="Pukall R."/>
            <person name="Abt B."/>
            <person name="Goker M."/>
            <person name="Rohde M."/>
            <person name="Glavina Del Rio T."/>
            <person name="Tice H."/>
            <person name="Copeland A."/>
            <person name="Cheng J.F."/>
            <person name="Lucas S."/>
            <person name="Chen F."/>
            <person name="Nolan M."/>
            <person name="Bruce D."/>
            <person name="Goodwin L."/>
            <person name="Pitluck S."/>
            <person name="Ivanova N."/>
            <person name="Mavromatis K."/>
            <person name="Ovchinnikova G."/>
            <person name="Pati A."/>
            <person name="Chen A."/>
            <person name="Palaniappan K."/>
            <person name="Hauser L."/>
            <person name="Chang Y.J."/>
            <person name="Jefferies C.C."/>
            <person name="Saunders E."/>
            <person name="Brettin T."/>
            <person name="Detter J.C."/>
            <person name="Han C."/>
            <person name="Chain P."/>
            <person name="Bristow J."/>
            <person name="Eisen J.A."/>
            <person name="Markowitz V."/>
            <person name="Hugenholtz P."/>
            <person name="Kyrpides N.C."/>
            <person name="Klenk H.P."/>
            <person name="Lapidus A."/>
        </authorList>
    </citation>
    <scope>NUCLEOTIDE SEQUENCE [LARGE SCALE GENOMIC DNA]</scope>
    <source>
        <strain evidence="4">ATCC BAA-8 / DSM 12333 / NBRC 16432</strain>
    </source>
</reference>
<dbReference type="InterPro" id="IPR021449">
    <property type="entry name" value="DUF3099"/>
</dbReference>
<accession>C5BVX3</accession>
<proteinExistence type="predicted"/>
<feature type="transmembrane region" description="Helical" evidence="2">
    <location>
        <begin position="22"/>
        <end position="42"/>
    </location>
</feature>
<dbReference type="EMBL" id="CP001618">
    <property type="protein sequence ID" value="ACQ80574.1"/>
    <property type="molecule type" value="Genomic_DNA"/>
</dbReference>
<feature type="region of interest" description="Disordered" evidence="1">
    <location>
        <begin position="72"/>
        <end position="103"/>
    </location>
</feature>
<sequence>MSRVPSITSAPRSQTDEQHGRLGRYMLSMGIRTACFLLAIVTEGWLRWTFAAAAIVLPYIAVVFANAGRERGTGGVDDAVDHPELTAGPEPRPLTPPTEEGPR</sequence>
<keyword evidence="4" id="KW-1185">Reference proteome</keyword>
<evidence type="ECO:0000256" key="1">
    <source>
        <dbReference type="SAM" id="MobiDB-lite"/>
    </source>
</evidence>
<keyword evidence="2" id="KW-1133">Transmembrane helix</keyword>